<feature type="domain" description="DUF397" evidence="1">
    <location>
        <begin position="3"/>
        <end position="57"/>
    </location>
</feature>
<name>A0ABW0ZUI0_9ACTN</name>
<organism evidence="2 3">
    <name type="scientific">Actinomadura rugatobispora</name>
    <dbReference type="NCBI Taxonomy" id="1994"/>
    <lineage>
        <taxon>Bacteria</taxon>
        <taxon>Bacillati</taxon>
        <taxon>Actinomycetota</taxon>
        <taxon>Actinomycetes</taxon>
        <taxon>Streptosporangiales</taxon>
        <taxon>Thermomonosporaceae</taxon>
        <taxon>Actinomadura</taxon>
    </lineage>
</organism>
<accession>A0ABW0ZUI0</accession>
<comment type="caution">
    <text evidence="2">The sequence shown here is derived from an EMBL/GenBank/DDBJ whole genome shotgun (WGS) entry which is preliminary data.</text>
</comment>
<reference evidence="3" key="1">
    <citation type="journal article" date="2019" name="Int. J. Syst. Evol. Microbiol.">
        <title>The Global Catalogue of Microorganisms (GCM) 10K type strain sequencing project: providing services to taxonomists for standard genome sequencing and annotation.</title>
        <authorList>
            <consortium name="The Broad Institute Genomics Platform"/>
            <consortium name="The Broad Institute Genome Sequencing Center for Infectious Disease"/>
            <person name="Wu L."/>
            <person name="Ma J."/>
        </authorList>
    </citation>
    <scope>NUCLEOTIDE SEQUENCE [LARGE SCALE GENOMIC DNA]</scope>
    <source>
        <strain evidence="3">KCTC 42087</strain>
    </source>
</reference>
<protein>
    <submittedName>
        <fullName evidence="2">DUF397 domain-containing protein</fullName>
    </submittedName>
</protein>
<dbReference type="Pfam" id="PF04149">
    <property type="entry name" value="DUF397"/>
    <property type="match status" value="1"/>
</dbReference>
<dbReference type="Proteomes" id="UP001596074">
    <property type="component" value="Unassembled WGS sequence"/>
</dbReference>
<keyword evidence="3" id="KW-1185">Reference proteome</keyword>
<evidence type="ECO:0000313" key="3">
    <source>
        <dbReference type="Proteomes" id="UP001596074"/>
    </source>
</evidence>
<dbReference type="RefSeq" id="WP_378282556.1">
    <property type="nucleotide sequence ID" value="NZ_JBHSON010000018.1"/>
</dbReference>
<evidence type="ECO:0000313" key="2">
    <source>
        <dbReference type="EMBL" id="MFC5746935.1"/>
    </source>
</evidence>
<proteinExistence type="predicted"/>
<dbReference type="InterPro" id="IPR007278">
    <property type="entry name" value="DUF397"/>
</dbReference>
<sequence>MIQWRKSRHSQSNAQGECIEVSINLAWTTLIRDSKNPQGPRLTLTRSEFTQLIHTIKARAVPRS</sequence>
<gene>
    <name evidence="2" type="ORF">ACFPZN_15010</name>
</gene>
<dbReference type="EMBL" id="JBHSON010000018">
    <property type="protein sequence ID" value="MFC5746935.1"/>
    <property type="molecule type" value="Genomic_DNA"/>
</dbReference>
<evidence type="ECO:0000259" key="1">
    <source>
        <dbReference type="Pfam" id="PF04149"/>
    </source>
</evidence>